<evidence type="ECO:0008006" key="3">
    <source>
        <dbReference type="Google" id="ProtNLM"/>
    </source>
</evidence>
<keyword evidence="2" id="KW-1185">Reference proteome</keyword>
<dbReference type="EMBL" id="JANPWZ010000515">
    <property type="protein sequence ID" value="KAJ3575841.1"/>
    <property type="molecule type" value="Genomic_DNA"/>
</dbReference>
<evidence type="ECO:0000313" key="2">
    <source>
        <dbReference type="Proteomes" id="UP001148614"/>
    </source>
</evidence>
<gene>
    <name evidence="1" type="ORF">NPX13_g3899</name>
</gene>
<accession>A0A9W8TP45</accession>
<dbReference type="AlphaFoldDB" id="A0A9W8TP45"/>
<evidence type="ECO:0000313" key="1">
    <source>
        <dbReference type="EMBL" id="KAJ3575841.1"/>
    </source>
</evidence>
<dbReference type="VEuPathDB" id="FungiDB:F4678DRAFT_484565"/>
<sequence>MLISVPFISANLAHAYKSSLRPVKGLKNSRAVDKDRKAKEESVATAFASVGPCSGGIMRNSTRTHSDLHIVPPATNAGAPPFLKRIDLLTALLIIVTMAPSGCILLGSLLLQGVSSSTISKRAFTPTVKSATVIGNVADPAINRDSCGSTRVGDRVFWTCRDSQPFDSNGVPILPLWASSASWSNINADGTPDLLQYGGGGSQDPYFPYQADECNTNTAGSCADGTRYALWPDSPPLVTSTDENAVTAYTWIPITPIQPFYLVHTNHFTGFYLANAIVILIDSSFSTSDPDPATSLYKMTYSLDNSDRDALPTVSLVDENFWLYGGIPYGAYGSVVKDGTAYLFGKPSNGNIALAKVPAGSIEDKSQYQYWVNGAWTSSLPGLNDATVNIPNVSAGGQGTYYFSDFWNKWVWIGQAGISVSADYFITTADEITGPWESSVNFYTGETGTYPLGAYTLQAHPGLNSGGSTATNEIYISHTKNDAYADTALYSTPLIHIEWN</sequence>
<name>A0A9W8TP45_9PEZI</name>
<protein>
    <recommendedName>
        <fullName evidence="3">DUF4185 domain-containing protein</fullName>
    </recommendedName>
</protein>
<proteinExistence type="predicted"/>
<dbReference type="Proteomes" id="UP001148614">
    <property type="component" value="Unassembled WGS sequence"/>
</dbReference>
<organism evidence="1 2">
    <name type="scientific">Xylaria arbuscula</name>
    <dbReference type="NCBI Taxonomy" id="114810"/>
    <lineage>
        <taxon>Eukaryota</taxon>
        <taxon>Fungi</taxon>
        <taxon>Dikarya</taxon>
        <taxon>Ascomycota</taxon>
        <taxon>Pezizomycotina</taxon>
        <taxon>Sordariomycetes</taxon>
        <taxon>Xylariomycetidae</taxon>
        <taxon>Xylariales</taxon>
        <taxon>Xylariaceae</taxon>
        <taxon>Xylaria</taxon>
    </lineage>
</organism>
<reference evidence="1" key="1">
    <citation type="submission" date="2022-07" db="EMBL/GenBank/DDBJ databases">
        <title>Genome Sequence of Xylaria arbuscula.</title>
        <authorList>
            <person name="Buettner E."/>
        </authorList>
    </citation>
    <scope>NUCLEOTIDE SEQUENCE</scope>
    <source>
        <strain evidence="1">VT107</strain>
    </source>
</reference>
<comment type="caution">
    <text evidence="1">The sequence shown here is derived from an EMBL/GenBank/DDBJ whole genome shotgun (WGS) entry which is preliminary data.</text>
</comment>